<comment type="caution">
    <text evidence="2">The sequence shown here is derived from an EMBL/GenBank/DDBJ whole genome shotgun (WGS) entry which is preliminary data.</text>
</comment>
<dbReference type="EMBL" id="CAJVPL010008437">
    <property type="protein sequence ID" value="CAG8674292.1"/>
    <property type="molecule type" value="Genomic_DNA"/>
</dbReference>
<reference evidence="2" key="1">
    <citation type="submission" date="2021-06" db="EMBL/GenBank/DDBJ databases">
        <authorList>
            <person name="Kallberg Y."/>
            <person name="Tangrot J."/>
            <person name="Rosling A."/>
        </authorList>
    </citation>
    <scope>NUCLEOTIDE SEQUENCE</scope>
    <source>
        <strain evidence="2">MT106</strain>
    </source>
</reference>
<feature type="compositionally biased region" description="Basic and acidic residues" evidence="1">
    <location>
        <begin position="124"/>
        <end position="133"/>
    </location>
</feature>
<feature type="non-terminal residue" evidence="2">
    <location>
        <position position="1"/>
    </location>
</feature>
<dbReference type="AlphaFoldDB" id="A0A9N9EJI9"/>
<accession>A0A9N9EJI9</accession>
<organism evidence="2 3">
    <name type="scientific">Ambispora gerdemannii</name>
    <dbReference type="NCBI Taxonomy" id="144530"/>
    <lineage>
        <taxon>Eukaryota</taxon>
        <taxon>Fungi</taxon>
        <taxon>Fungi incertae sedis</taxon>
        <taxon>Mucoromycota</taxon>
        <taxon>Glomeromycotina</taxon>
        <taxon>Glomeromycetes</taxon>
        <taxon>Archaeosporales</taxon>
        <taxon>Ambisporaceae</taxon>
        <taxon>Ambispora</taxon>
    </lineage>
</organism>
<protein>
    <submittedName>
        <fullName evidence="2">12487_t:CDS:1</fullName>
    </submittedName>
</protein>
<gene>
    <name evidence="2" type="ORF">AGERDE_LOCUS12395</name>
</gene>
<name>A0A9N9EJI9_9GLOM</name>
<feature type="region of interest" description="Disordered" evidence="1">
    <location>
        <begin position="112"/>
        <end position="133"/>
    </location>
</feature>
<proteinExistence type="predicted"/>
<evidence type="ECO:0000313" key="3">
    <source>
        <dbReference type="Proteomes" id="UP000789831"/>
    </source>
</evidence>
<feature type="region of interest" description="Disordered" evidence="1">
    <location>
        <begin position="33"/>
        <end position="81"/>
    </location>
</feature>
<sequence>QLSISEKKIVSVSTEIKNSSITPEQINLYTGDVSASDISDKTSNSDNIPTKEISPLNKSQPDKEETITPDPITGIEHSSTQIQKTELSTISLSQNIIDDNTDETLDFVEMKHKEHLSSNNKSSCDPESKSPNQRHETLCFTKISYNQKISEYSLEVILSESKYENRVSDIKTANNSEASAKAHIDDQLAKMIVYNEIKSLLPDITNVNLRKITSRAKNTSTISSLKDIQIQNIINDFSKTIDMSCQTQSDISSEIKVISVTNWNAYMTKQTLSETDISIISTPLILSSHISSHSVIVSGNSEDKEVESLPELR</sequence>
<dbReference type="OrthoDB" id="2446523at2759"/>
<evidence type="ECO:0000313" key="2">
    <source>
        <dbReference type="EMBL" id="CAG8674292.1"/>
    </source>
</evidence>
<evidence type="ECO:0000256" key="1">
    <source>
        <dbReference type="SAM" id="MobiDB-lite"/>
    </source>
</evidence>
<dbReference type="Proteomes" id="UP000789831">
    <property type="component" value="Unassembled WGS sequence"/>
</dbReference>
<keyword evidence="3" id="KW-1185">Reference proteome</keyword>